<dbReference type="InterPro" id="IPR001650">
    <property type="entry name" value="Helicase_C-like"/>
</dbReference>
<reference evidence="3" key="1">
    <citation type="submission" date="2012-11" db="EMBL/GenBank/DDBJ databases">
        <title>Permanent draft genomes of Rhodopirellula europaea strain SH398 and 6C.</title>
        <authorList>
            <person name="Richter M."/>
            <person name="Richter-Heitmann T."/>
            <person name="Frank C."/>
            <person name="Harder J."/>
            <person name="Glockner F.O."/>
        </authorList>
    </citation>
    <scope>NUCLEOTIDE SEQUENCE</scope>
    <source>
        <strain evidence="3">6C</strain>
    </source>
</reference>
<dbReference type="InterPro" id="IPR027417">
    <property type="entry name" value="P-loop_NTPase"/>
</dbReference>
<evidence type="ECO:0000313" key="4">
    <source>
        <dbReference type="Proteomes" id="UP000011529"/>
    </source>
</evidence>
<reference evidence="3" key="2">
    <citation type="journal article" date="2013" name="Mar. Genomics">
        <title>Expression of sulfatases in Rhodopirellula baltica and the diversity of sulfatases in the genus Rhodopirellula.</title>
        <authorList>
            <person name="Wegner C.E."/>
            <person name="Richter-Heitmann T."/>
            <person name="Klindworth A."/>
            <person name="Klockow C."/>
            <person name="Richter M."/>
            <person name="Achstetter T."/>
            <person name="Glockner F.O."/>
            <person name="Harder J."/>
        </authorList>
    </citation>
    <scope>NUCLEOTIDE SEQUENCE [LARGE SCALE GENOMIC DNA]</scope>
    <source>
        <strain evidence="3">6C</strain>
    </source>
</reference>
<protein>
    <submittedName>
        <fullName evidence="3">SNF2-related protein</fullName>
    </submittedName>
</protein>
<dbReference type="EMBL" id="ANMO01000139">
    <property type="protein sequence ID" value="EMB16041.1"/>
    <property type="molecule type" value="Genomic_DNA"/>
</dbReference>
<feature type="region of interest" description="Disordered" evidence="1">
    <location>
        <begin position="846"/>
        <end position="877"/>
    </location>
</feature>
<accession>M2A666</accession>
<dbReference type="Proteomes" id="UP000011529">
    <property type="component" value="Unassembled WGS sequence"/>
</dbReference>
<dbReference type="Gene3D" id="3.40.50.300">
    <property type="entry name" value="P-loop containing nucleotide triphosphate hydrolases"/>
    <property type="match status" value="1"/>
</dbReference>
<comment type="caution">
    <text evidence="3">The sequence shown here is derived from an EMBL/GenBank/DDBJ whole genome shotgun (WGS) entry which is preliminary data.</text>
</comment>
<dbReference type="SUPFAM" id="SSF52540">
    <property type="entry name" value="P-loop containing nucleoside triphosphate hydrolases"/>
    <property type="match status" value="1"/>
</dbReference>
<dbReference type="PROSITE" id="PS51194">
    <property type="entry name" value="HELICASE_CTER"/>
    <property type="match status" value="1"/>
</dbReference>
<evidence type="ECO:0000259" key="2">
    <source>
        <dbReference type="PROSITE" id="PS51194"/>
    </source>
</evidence>
<name>M2A666_9BACT</name>
<dbReference type="Pfam" id="PF00271">
    <property type="entry name" value="Helicase_C"/>
    <property type="match status" value="1"/>
</dbReference>
<dbReference type="AlphaFoldDB" id="M2A666"/>
<evidence type="ECO:0000256" key="1">
    <source>
        <dbReference type="SAM" id="MobiDB-lite"/>
    </source>
</evidence>
<feature type="domain" description="Helicase C-terminal" evidence="2">
    <location>
        <begin position="202"/>
        <end position="397"/>
    </location>
</feature>
<gene>
    <name evidence="3" type="ORF">RE6C_03233</name>
</gene>
<organism evidence="3 4">
    <name type="scientific">Rhodopirellula europaea 6C</name>
    <dbReference type="NCBI Taxonomy" id="1263867"/>
    <lineage>
        <taxon>Bacteria</taxon>
        <taxon>Pseudomonadati</taxon>
        <taxon>Planctomycetota</taxon>
        <taxon>Planctomycetia</taxon>
        <taxon>Pirellulales</taxon>
        <taxon>Pirellulaceae</taxon>
        <taxon>Rhodopirellula</taxon>
    </lineage>
</organism>
<dbReference type="PATRIC" id="fig|1263867.3.peg.3453"/>
<feature type="region of interest" description="Disordered" evidence="1">
    <location>
        <begin position="404"/>
        <end position="430"/>
    </location>
</feature>
<sequence length="877" mass="99789">MRRFCELLQILDPERMEYCRRKVFSQTDETENTAGASSDGRNRIRLRDLDEVSLNKVFDMFEELSLEQGSQDELVAEATDSGLADLPQYQIDRILFEARSTYRHVLMSSRGDYPAHLPRRRLKSIPIEPTATESRRMEIARRATASDETLNLTEKRSLLQRCSLGGQSAATFVRYLAGRDDDRKIAFSPMLDFVKKEQADCRLDTLVDWLAEFWRSDPNRKAVICAGDDATVRELAEELSWRLPEVGRRRSRLPLKIVDAESSAVGGSDLRGLTGADAQRWRQSAESTVEPYSTGKSQLLIASDEYGQAINLQCSDALIFYSLPWRADMLNQWIGRVDRLGRDRVDPDQRNSPVKDVEILVLNRRGDPTEDVESVFSHHEIFQKSLQLDPALVGKISDRIDEAVDRGHASDSQSLRQADSEEKRRVNSGRWTPENAQRLFDSIAHGDPMAPVLRHCRYDAYVSSDDESAFGNWMQQLCKHEMLSKKKVAKRFRGDGKRRVYFTMTQMHCEGPKIPRLEERDQSFPAFLLSRLHALNPPRFEVVTGADQQGSMRKSRLHFLGHGGMLHQQMIETYASAGRTEAPIGFSIASLGTRFYPEGHSLEPGRYLCGVGYVDSGWVYKQVPPSRVIDVESVSKAMKRVLRLLATHREAGLRADQRFVRTLAPSRLCVRASVEKDGKYSQCSGDDLLTPYWTAKVHPHVKRVEVPENLREKLPASYRVAIASEMKDYWAERSQKIEEQINERIQCIHLETAEQLRLLNYVLADVDLQITERLEYPSDSNEQVLQLRLRPQAASLKRQIAEFTEMRDERCELLRQSLQFVQAPPPESVVLQSTAQITLRDDPEAALDLIASEADPATDFQSAATAPDPNANPRKPR</sequence>
<evidence type="ECO:0000313" key="3">
    <source>
        <dbReference type="EMBL" id="EMB16041.1"/>
    </source>
</evidence>
<proteinExistence type="predicted"/>
<keyword evidence="4" id="KW-1185">Reference proteome</keyword>